<dbReference type="EMBL" id="JAVREV010000010">
    <property type="protein sequence ID" value="MDT0444569.1"/>
    <property type="molecule type" value="Genomic_DNA"/>
</dbReference>
<proteinExistence type="inferred from homology"/>
<comment type="similarity">
    <text evidence="1 7">Belongs to the cytochrome P450 family.</text>
</comment>
<dbReference type="Proteomes" id="UP001183615">
    <property type="component" value="Unassembled WGS sequence"/>
</dbReference>
<keyword evidence="3 7" id="KW-0479">Metal-binding</keyword>
<evidence type="ECO:0000256" key="4">
    <source>
        <dbReference type="ARBA" id="ARBA00023002"/>
    </source>
</evidence>
<feature type="compositionally biased region" description="Polar residues" evidence="8">
    <location>
        <begin position="450"/>
        <end position="463"/>
    </location>
</feature>
<dbReference type="PROSITE" id="PS00086">
    <property type="entry name" value="CYTOCHROME_P450"/>
    <property type="match status" value="1"/>
</dbReference>
<evidence type="ECO:0000256" key="1">
    <source>
        <dbReference type="ARBA" id="ARBA00010617"/>
    </source>
</evidence>
<sequence>MDISTEFTHAIAPGALPVLGHAPHLMRDPLKFLGSLSGHGDLVTIRLGPRRAYVPCHPEILRHMLVDYRTFDKGGPLYERAREVFGESLGLCPHARHRHQRRMLQPAFGADNIAAYGAIMEQQITALTASWRGGHAFEAFPAFFRLSANTAMRMIFGAGCTDEAATAVQQSIATLTRGLAVDLLLPKVTQRLPLPVIRRQTKARETFLTSMDRLVAEHRVRPHPASLLALLLDAQGEDGRPLTSDQLREQAIAFLSAGTDTTAAALTWMFLLLAGNATAQRQLEDEVDRVLHGRPARFADLPELPYTRRVVTEALRMRPPGWVFTRATTARTTIAGQVLEPGSLVLISPCTVQHRPDVYAQPEEFSPDRWLPEHASALPRGSFAAFSNGGRKCIGDEFAMTEATLTLATVASRWRLTPEPQTDPRPKTLATTLLPRRMRLRVTPRHESSTEPGTLADTNSKRK</sequence>
<dbReference type="InterPro" id="IPR017972">
    <property type="entry name" value="Cyt_P450_CS"/>
</dbReference>
<evidence type="ECO:0000313" key="9">
    <source>
        <dbReference type="EMBL" id="MDT0444569.1"/>
    </source>
</evidence>
<organism evidence="9 10">
    <name type="scientific">Streptomyces johnsoniae</name>
    <dbReference type="NCBI Taxonomy" id="3075532"/>
    <lineage>
        <taxon>Bacteria</taxon>
        <taxon>Bacillati</taxon>
        <taxon>Actinomycetota</taxon>
        <taxon>Actinomycetes</taxon>
        <taxon>Kitasatosporales</taxon>
        <taxon>Streptomycetaceae</taxon>
        <taxon>Streptomyces</taxon>
    </lineage>
</organism>
<dbReference type="Pfam" id="PF00067">
    <property type="entry name" value="p450"/>
    <property type="match status" value="1"/>
</dbReference>
<dbReference type="InterPro" id="IPR001128">
    <property type="entry name" value="Cyt_P450"/>
</dbReference>
<evidence type="ECO:0000256" key="3">
    <source>
        <dbReference type="ARBA" id="ARBA00022723"/>
    </source>
</evidence>
<feature type="region of interest" description="Disordered" evidence="8">
    <location>
        <begin position="438"/>
        <end position="463"/>
    </location>
</feature>
<evidence type="ECO:0000256" key="7">
    <source>
        <dbReference type="RuleBase" id="RU000461"/>
    </source>
</evidence>
<accession>A0ABU2S9S6</accession>
<dbReference type="PANTHER" id="PTHR24291:SF50">
    <property type="entry name" value="BIFUNCTIONAL ALBAFLAVENONE MONOOXYGENASE_TERPENE SYNTHASE"/>
    <property type="match status" value="1"/>
</dbReference>
<evidence type="ECO:0000256" key="2">
    <source>
        <dbReference type="ARBA" id="ARBA00022617"/>
    </source>
</evidence>
<name>A0ABU2S9S6_9ACTN</name>
<reference evidence="10" key="1">
    <citation type="submission" date="2023-07" db="EMBL/GenBank/DDBJ databases">
        <title>30 novel species of actinomycetes from the DSMZ collection.</title>
        <authorList>
            <person name="Nouioui I."/>
        </authorList>
    </citation>
    <scope>NUCLEOTIDE SEQUENCE [LARGE SCALE GENOMIC DNA]</scope>
    <source>
        <strain evidence="10">DSM 41886</strain>
    </source>
</reference>
<dbReference type="InterPro" id="IPR002403">
    <property type="entry name" value="Cyt_P450_E_grp-IV"/>
</dbReference>
<evidence type="ECO:0000256" key="6">
    <source>
        <dbReference type="ARBA" id="ARBA00023033"/>
    </source>
</evidence>
<keyword evidence="6 7" id="KW-0503">Monooxygenase</keyword>
<keyword evidence="2 7" id="KW-0349">Heme</keyword>
<gene>
    <name evidence="9" type="ORF">RM779_18465</name>
</gene>
<dbReference type="InterPro" id="IPR050196">
    <property type="entry name" value="Cytochrome_P450_Monoox"/>
</dbReference>
<dbReference type="InterPro" id="IPR036396">
    <property type="entry name" value="Cyt_P450_sf"/>
</dbReference>
<dbReference type="PRINTS" id="PR00385">
    <property type="entry name" value="P450"/>
</dbReference>
<keyword evidence="5 7" id="KW-0408">Iron</keyword>
<evidence type="ECO:0000256" key="8">
    <source>
        <dbReference type="SAM" id="MobiDB-lite"/>
    </source>
</evidence>
<comment type="caution">
    <text evidence="9">The sequence shown here is derived from an EMBL/GenBank/DDBJ whole genome shotgun (WGS) entry which is preliminary data.</text>
</comment>
<evidence type="ECO:0000256" key="5">
    <source>
        <dbReference type="ARBA" id="ARBA00023004"/>
    </source>
</evidence>
<keyword evidence="10" id="KW-1185">Reference proteome</keyword>
<evidence type="ECO:0000313" key="10">
    <source>
        <dbReference type="Proteomes" id="UP001183615"/>
    </source>
</evidence>
<dbReference type="PANTHER" id="PTHR24291">
    <property type="entry name" value="CYTOCHROME P450 FAMILY 4"/>
    <property type="match status" value="1"/>
</dbReference>
<dbReference type="Gene3D" id="1.10.630.10">
    <property type="entry name" value="Cytochrome P450"/>
    <property type="match status" value="1"/>
</dbReference>
<keyword evidence="4 7" id="KW-0560">Oxidoreductase</keyword>
<dbReference type="RefSeq" id="WP_311618832.1">
    <property type="nucleotide sequence ID" value="NZ_JAVREV010000010.1"/>
</dbReference>
<dbReference type="PRINTS" id="PR00465">
    <property type="entry name" value="EP450IV"/>
</dbReference>
<dbReference type="SUPFAM" id="SSF48264">
    <property type="entry name" value="Cytochrome P450"/>
    <property type="match status" value="1"/>
</dbReference>
<protein>
    <submittedName>
        <fullName evidence="9">Cytochrome P450</fullName>
    </submittedName>
</protein>